<accession>A0A8J9Z805</accession>
<dbReference type="EMBL" id="OV696701">
    <property type="protein sequence ID" value="CAH1248539.1"/>
    <property type="molecule type" value="Genomic_DNA"/>
</dbReference>
<dbReference type="Proteomes" id="UP000838412">
    <property type="component" value="Chromosome 16"/>
</dbReference>
<proteinExistence type="predicted"/>
<protein>
    <submittedName>
        <fullName evidence="1">Hypp8220 protein</fullName>
    </submittedName>
</protein>
<organism evidence="1 2">
    <name type="scientific">Branchiostoma lanceolatum</name>
    <name type="common">Common lancelet</name>
    <name type="synonym">Amphioxus lanceolatum</name>
    <dbReference type="NCBI Taxonomy" id="7740"/>
    <lineage>
        <taxon>Eukaryota</taxon>
        <taxon>Metazoa</taxon>
        <taxon>Chordata</taxon>
        <taxon>Cephalochordata</taxon>
        <taxon>Leptocardii</taxon>
        <taxon>Amphioxiformes</taxon>
        <taxon>Branchiostomatidae</taxon>
        <taxon>Branchiostoma</taxon>
    </lineage>
</organism>
<name>A0A8J9Z805_BRALA</name>
<dbReference type="AlphaFoldDB" id="A0A8J9Z805"/>
<reference evidence="1" key="1">
    <citation type="submission" date="2022-01" db="EMBL/GenBank/DDBJ databases">
        <authorList>
            <person name="Braso-Vives M."/>
        </authorList>
    </citation>
    <scope>NUCLEOTIDE SEQUENCE</scope>
</reference>
<gene>
    <name evidence="1" type="primary">Hypp8220</name>
    <name evidence="1" type="ORF">BLAG_LOCUS9862</name>
</gene>
<keyword evidence="2" id="KW-1185">Reference proteome</keyword>
<evidence type="ECO:0000313" key="2">
    <source>
        <dbReference type="Proteomes" id="UP000838412"/>
    </source>
</evidence>
<sequence length="276" mass="31578">MTQEEFDNFVDIDTREECTSDPTDEELCQEVREARGAASTDNESPYCLKRVYGRLCLVMLHSIGWARAWWSLNTSRWARVWWPLHSSHSSRWARAWCAPLQQQMGKGMAAPQQQMGLDMLAPSQQPQQQMGQDMLAPAQQVSQMEEHREYLVTVYRVCSNKMKGCIVQRPDSLFDPGSAMQLVKDLATAAKRESHRKAEDYQAVAEILRLHRHDPEGLTSKFSEVVKGINSIAKVCPPPITKFHDEWHEKIDVTLEELEKVQDKLSLPTPIVVETD</sequence>
<evidence type="ECO:0000313" key="1">
    <source>
        <dbReference type="EMBL" id="CAH1248539.1"/>
    </source>
</evidence>